<dbReference type="PROSITE" id="PS51257">
    <property type="entry name" value="PROKAR_LIPOPROTEIN"/>
    <property type="match status" value="1"/>
</dbReference>
<dbReference type="EMBL" id="JAENRR010000010">
    <property type="protein sequence ID" value="MBK3516909.1"/>
    <property type="molecule type" value="Genomic_DNA"/>
</dbReference>
<gene>
    <name evidence="1" type="ORF">JIV24_06115</name>
</gene>
<dbReference type="Proteomes" id="UP000605676">
    <property type="component" value="Unassembled WGS sequence"/>
</dbReference>
<accession>A0ABS1HGW7</accession>
<keyword evidence="2" id="KW-1185">Reference proteome</keyword>
<evidence type="ECO:0000313" key="1">
    <source>
        <dbReference type="EMBL" id="MBK3516909.1"/>
    </source>
</evidence>
<proteinExistence type="predicted"/>
<reference evidence="1 2" key="1">
    <citation type="submission" date="2021-01" db="EMBL/GenBank/DDBJ databases">
        <title>Carboxyliciviraga sp.nov., isolated from coastal sediments.</title>
        <authorList>
            <person name="Lu D."/>
            <person name="Zhang T."/>
        </authorList>
    </citation>
    <scope>NUCLEOTIDE SEQUENCE [LARGE SCALE GENOMIC DNA]</scope>
    <source>
        <strain evidence="1 2">N1Y132</strain>
    </source>
</reference>
<organism evidence="1 2">
    <name type="scientific">Carboxylicivirga marina</name>
    <dbReference type="NCBI Taxonomy" id="2800988"/>
    <lineage>
        <taxon>Bacteria</taxon>
        <taxon>Pseudomonadati</taxon>
        <taxon>Bacteroidota</taxon>
        <taxon>Bacteroidia</taxon>
        <taxon>Marinilabiliales</taxon>
        <taxon>Marinilabiliaceae</taxon>
        <taxon>Carboxylicivirga</taxon>
    </lineage>
</organism>
<evidence type="ECO:0008006" key="3">
    <source>
        <dbReference type="Google" id="ProtNLM"/>
    </source>
</evidence>
<comment type="caution">
    <text evidence="1">The sequence shown here is derived from an EMBL/GenBank/DDBJ whole genome shotgun (WGS) entry which is preliminary data.</text>
</comment>
<sequence>MKKVASLWWILVIAAILISGCEKSNQGPEQNPESLSLEEAVNKAALNIDNAVEAIEASNAYELFNRTSTTKATTTDDAPAHSIYLEDIAGVYEYDPVEDVDESAAKLKAGCKWYFKWLEDSDLLILHLPFEKVKKPASLFKYDPEEEWTNNLKITTSQFLYEADKMRTGHNYELATRFDVDEEYAGELWVNETRSNYFKTKSSSKFGFTEEYFIKVIRQFGDTIMLSYSLENAEGDTLYSEKVSLSINMVDDKPKPQFEYEIQVGDVRIVKMLDEDNKFVYVVYKGGELREDAIVNVIILDGEEPTSIDCMFMHKNKDLQIMLSDEPPIQLSELIGDSQEVLADLFASMKELYLSKQVINKLAWQIYREEMCDELED</sequence>
<name>A0ABS1HGW7_9BACT</name>
<protein>
    <recommendedName>
        <fullName evidence="3">Lipoprotein</fullName>
    </recommendedName>
</protein>
<dbReference type="RefSeq" id="WP_200464139.1">
    <property type="nucleotide sequence ID" value="NZ_JAENRR010000010.1"/>
</dbReference>
<evidence type="ECO:0000313" key="2">
    <source>
        <dbReference type="Proteomes" id="UP000605676"/>
    </source>
</evidence>